<feature type="region of interest" description="Disordered" evidence="1">
    <location>
        <begin position="86"/>
        <end position="105"/>
    </location>
</feature>
<gene>
    <name evidence="2" type="ORF">SVIM_LOCUS217532</name>
</gene>
<dbReference type="AlphaFoldDB" id="A0A6N2LPP7"/>
<organism evidence="2">
    <name type="scientific">Salix viminalis</name>
    <name type="common">Common osier</name>
    <name type="synonym">Basket willow</name>
    <dbReference type="NCBI Taxonomy" id="40686"/>
    <lineage>
        <taxon>Eukaryota</taxon>
        <taxon>Viridiplantae</taxon>
        <taxon>Streptophyta</taxon>
        <taxon>Embryophyta</taxon>
        <taxon>Tracheophyta</taxon>
        <taxon>Spermatophyta</taxon>
        <taxon>Magnoliopsida</taxon>
        <taxon>eudicotyledons</taxon>
        <taxon>Gunneridae</taxon>
        <taxon>Pentapetalae</taxon>
        <taxon>rosids</taxon>
        <taxon>fabids</taxon>
        <taxon>Malpighiales</taxon>
        <taxon>Salicaceae</taxon>
        <taxon>Saliceae</taxon>
        <taxon>Salix</taxon>
    </lineage>
</organism>
<feature type="region of interest" description="Disordered" evidence="1">
    <location>
        <begin position="37"/>
        <end position="59"/>
    </location>
</feature>
<sequence>MRKLCWASMQVGIKNSEVKGRLPDTFGAKRFPIPYRHPMDLSRKSNGKSESRFELAVTRQPRSAENVEASFGEGLFFHWCFPGEDETAGSCSSMVDSESNTGQGS</sequence>
<evidence type="ECO:0000313" key="2">
    <source>
        <dbReference type="EMBL" id="VFU39279.1"/>
    </source>
</evidence>
<evidence type="ECO:0000256" key="1">
    <source>
        <dbReference type="SAM" id="MobiDB-lite"/>
    </source>
</evidence>
<name>A0A6N2LPP7_SALVM</name>
<feature type="compositionally biased region" description="Basic and acidic residues" evidence="1">
    <location>
        <begin position="37"/>
        <end position="53"/>
    </location>
</feature>
<reference evidence="2" key="1">
    <citation type="submission" date="2019-03" db="EMBL/GenBank/DDBJ databases">
        <authorList>
            <person name="Mank J."/>
            <person name="Almeida P."/>
        </authorList>
    </citation>
    <scope>NUCLEOTIDE SEQUENCE</scope>
    <source>
        <strain evidence="2">78183</strain>
    </source>
</reference>
<proteinExistence type="predicted"/>
<feature type="compositionally biased region" description="Polar residues" evidence="1">
    <location>
        <begin position="89"/>
        <end position="105"/>
    </location>
</feature>
<dbReference type="EMBL" id="CAADRP010001524">
    <property type="protein sequence ID" value="VFU39279.1"/>
    <property type="molecule type" value="Genomic_DNA"/>
</dbReference>
<accession>A0A6N2LPP7</accession>
<protein>
    <submittedName>
        <fullName evidence="2">Uncharacterized protein</fullName>
    </submittedName>
</protein>